<dbReference type="SUPFAM" id="SSF52172">
    <property type="entry name" value="CheY-like"/>
    <property type="match status" value="1"/>
</dbReference>
<evidence type="ECO:0000313" key="13">
    <source>
        <dbReference type="Proteomes" id="UP000001784"/>
    </source>
</evidence>
<keyword evidence="6" id="KW-0238">DNA-binding</keyword>
<feature type="domain" description="Sigma-54 factor interaction" evidence="10">
    <location>
        <begin position="140"/>
        <end position="369"/>
    </location>
</feature>
<dbReference type="Gene3D" id="1.10.10.60">
    <property type="entry name" value="Homeodomain-like"/>
    <property type="match status" value="1"/>
</dbReference>
<dbReference type="InterPro" id="IPR011006">
    <property type="entry name" value="CheY-like_superfamily"/>
</dbReference>
<keyword evidence="2" id="KW-0547">Nucleotide-binding</keyword>
<dbReference type="STRING" id="335543.Sfum_1934"/>
<evidence type="ECO:0000256" key="7">
    <source>
        <dbReference type="ARBA" id="ARBA00023163"/>
    </source>
</evidence>
<dbReference type="InterPro" id="IPR002197">
    <property type="entry name" value="HTH_Fis"/>
</dbReference>
<dbReference type="SMART" id="SM00382">
    <property type="entry name" value="AAA"/>
    <property type="match status" value="1"/>
</dbReference>
<dbReference type="PROSITE" id="PS00676">
    <property type="entry name" value="SIGMA54_INTERACT_2"/>
    <property type="match status" value="1"/>
</dbReference>
<dbReference type="FunFam" id="3.40.50.300:FF:000006">
    <property type="entry name" value="DNA-binding transcriptional regulator NtrC"/>
    <property type="match status" value="1"/>
</dbReference>
<dbReference type="GO" id="GO:0006355">
    <property type="term" value="P:regulation of DNA-templated transcription"/>
    <property type="evidence" value="ECO:0007669"/>
    <property type="project" value="InterPro"/>
</dbReference>
<evidence type="ECO:0000256" key="4">
    <source>
        <dbReference type="ARBA" id="ARBA00023012"/>
    </source>
</evidence>
<protein>
    <submittedName>
        <fullName evidence="12">Two component, sigma54 specific, transcriptional regulator, Fis family</fullName>
    </submittedName>
</protein>
<dbReference type="EMBL" id="CP000478">
    <property type="protein sequence ID" value="ABK17619.1"/>
    <property type="molecule type" value="Genomic_DNA"/>
</dbReference>
<dbReference type="PANTHER" id="PTHR32071">
    <property type="entry name" value="TRANSCRIPTIONAL REGULATORY PROTEIN"/>
    <property type="match status" value="1"/>
</dbReference>
<dbReference type="GO" id="GO:0000160">
    <property type="term" value="P:phosphorelay signal transduction system"/>
    <property type="evidence" value="ECO:0007669"/>
    <property type="project" value="UniProtKB-KW"/>
</dbReference>
<evidence type="ECO:0000256" key="9">
    <source>
        <dbReference type="SAM" id="MobiDB-lite"/>
    </source>
</evidence>
<keyword evidence="3" id="KW-0067">ATP-binding</keyword>
<keyword evidence="13" id="KW-1185">Reference proteome</keyword>
<dbReference type="eggNOG" id="COG2204">
    <property type="taxonomic scope" value="Bacteria"/>
</dbReference>
<dbReference type="InterPro" id="IPR025944">
    <property type="entry name" value="Sigma_54_int_dom_CS"/>
</dbReference>
<dbReference type="InterPro" id="IPR058031">
    <property type="entry name" value="AAA_lid_NorR"/>
</dbReference>
<dbReference type="HOGENOM" id="CLU_000445_0_6_7"/>
<organism evidence="12 13">
    <name type="scientific">Syntrophobacter fumaroxidans (strain DSM 10017 / MPOB)</name>
    <dbReference type="NCBI Taxonomy" id="335543"/>
    <lineage>
        <taxon>Bacteria</taxon>
        <taxon>Pseudomonadati</taxon>
        <taxon>Thermodesulfobacteriota</taxon>
        <taxon>Syntrophobacteria</taxon>
        <taxon>Syntrophobacterales</taxon>
        <taxon>Syntrophobacteraceae</taxon>
        <taxon>Syntrophobacter</taxon>
    </lineage>
</organism>
<reference evidence="12 13" key="1">
    <citation type="submission" date="2006-10" db="EMBL/GenBank/DDBJ databases">
        <title>Complete sequence of Syntrophobacter fumaroxidans MPOB.</title>
        <authorList>
            <consortium name="US DOE Joint Genome Institute"/>
            <person name="Copeland A."/>
            <person name="Lucas S."/>
            <person name="Lapidus A."/>
            <person name="Barry K."/>
            <person name="Detter J.C."/>
            <person name="Glavina del Rio T."/>
            <person name="Hammon N."/>
            <person name="Israni S."/>
            <person name="Pitluck S."/>
            <person name="Goltsman E.G."/>
            <person name="Martinez M."/>
            <person name="Schmutz J."/>
            <person name="Larimer F."/>
            <person name="Land M."/>
            <person name="Hauser L."/>
            <person name="Kyrpides N."/>
            <person name="Kim E."/>
            <person name="Boone D.R."/>
            <person name="Brockman F."/>
            <person name="Culley D."/>
            <person name="Ferry J."/>
            <person name="Gunsalus R."/>
            <person name="McInerney M.J."/>
            <person name="Morrison M."/>
            <person name="Plugge C."/>
            <person name="Rohlin L."/>
            <person name="Scholten J."/>
            <person name="Sieber J."/>
            <person name="Stams A.J.M."/>
            <person name="Worm P."/>
            <person name="Henstra A.M."/>
            <person name="Richardson P."/>
        </authorList>
    </citation>
    <scope>NUCLEOTIDE SEQUENCE [LARGE SCALE GENOMIC DNA]</scope>
    <source>
        <strain evidence="13">DSM 10017 / MPOB</strain>
    </source>
</reference>
<dbReference type="InterPro" id="IPR003593">
    <property type="entry name" value="AAA+_ATPase"/>
</dbReference>
<gene>
    <name evidence="12" type="ordered locus">Sfum_1934</name>
</gene>
<dbReference type="Proteomes" id="UP000001784">
    <property type="component" value="Chromosome"/>
</dbReference>
<feature type="domain" description="Response regulatory" evidence="11">
    <location>
        <begin position="4"/>
        <end position="118"/>
    </location>
</feature>
<evidence type="ECO:0000256" key="6">
    <source>
        <dbReference type="ARBA" id="ARBA00023125"/>
    </source>
</evidence>
<dbReference type="Gene3D" id="1.10.8.60">
    <property type="match status" value="1"/>
</dbReference>
<dbReference type="SUPFAM" id="SSF52540">
    <property type="entry name" value="P-loop containing nucleoside triphosphate hydrolases"/>
    <property type="match status" value="1"/>
</dbReference>
<dbReference type="RefSeq" id="WP_011698789.1">
    <property type="nucleotide sequence ID" value="NC_008554.1"/>
</dbReference>
<dbReference type="SMART" id="SM00448">
    <property type="entry name" value="REC"/>
    <property type="match status" value="1"/>
</dbReference>
<evidence type="ECO:0000256" key="5">
    <source>
        <dbReference type="ARBA" id="ARBA00023015"/>
    </source>
</evidence>
<dbReference type="InterPro" id="IPR025943">
    <property type="entry name" value="Sigma_54_int_dom_ATP-bd_2"/>
</dbReference>
<dbReference type="AlphaFoldDB" id="A0LJL7"/>
<dbReference type="Pfam" id="PF00072">
    <property type="entry name" value="Response_reg"/>
    <property type="match status" value="1"/>
</dbReference>
<dbReference type="InterPro" id="IPR009057">
    <property type="entry name" value="Homeodomain-like_sf"/>
</dbReference>
<dbReference type="Gene3D" id="3.40.50.2300">
    <property type="match status" value="1"/>
</dbReference>
<keyword evidence="1 8" id="KW-0597">Phosphoprotein</keyword>
<dbReference type="Pfam" id="PF25601">
    <property type="entry name" value="AAA_lid_14"/>
    <property type="match status" value="1"/>
</dbReference>
<dbReference type="KEGG" id="sfu:Sfum_1934"/>
<evidence type="ECO:0000313" key="12">
    <source>
        <dbReference type="EMBL" id="ABK17619.1"/>
    </source>
</evidence>
<dbReference type="SUPFAM" id="SSF46689">
    <property type="entry name" value="Homeodomain-like"/>
    <property type="match status" value="1"/>
</dbReference>
<proteinExistence type="predicted"/>
<dbReference type="PROSITE" id="PS00688">
    <property type="entry name" value="SIGMA54_INTERACT_3"/>
    <property type="match status" value="1"/>
</dbReference>
<dbReference type="InterPro" id="IPR027417">
    <property type="entry name" value="P-loop_NTPase"/>
</dbReference>
<dbReference type="FunFam" id="3.40.50.2300:FF:000018">
    <property type="entry name" value="DNA-binding transcriptional regulator NtrC"/>
    <property type="match status" value="1"/>
</dbReference>
<dbReference type="InterPro" id="IPR002078">
    <property type="entry name" value="Sigma_54_int"/>
</dbReference>
<dbReference type="GO" id="GO:0005524">
    <property type="term" value="F:ATP binding"/>
    <property type="evidence" value="ECO:0007669"/>
    <property type="project" value="UniProtKB-KW"/>
</dbReference>
<dbReference type="InParanoid" id="A0LJL7"/>
<evidence type="ECO:0000259" key="10">
    <source>
        <dbReference type="PROSITE" id="PS50045"/>
    </source>
</evidence>
<sequence length="476" mass="53894">MKPKILVVDDEISILQSLRGVLQDEGYRIGVAASGEEALEELRRDTPDLMLLDIWMPGMDGLAVLEEIKKSHAHLPVIIISGHGNIETAVKATRMGAFDFVEKPLSLERILVSIKNALDFHRLEEENLLWRQKAHRTSHMTGRSEAVESLREQIRRAAPTNATVLITGENGTGKELAARMIHQLSKRSHRPMVEVNCAAIPEDLIESELFGHEKGAFTGAHERRRGRFDVANGGTLFLDEIGDMSLRTQAKILRILQEQVFERVGGSRTIQVDVRVVAATNKDIQREIEAGRFRQDLYYRLNVIPIFVPPLRDRLQDIPLLVEDFLDDMAAESAMGRKEIDPAVFGPLQQYSWPGNIRELRNFIERMVIMTPGQRIGPRDLPLDFLNRLPKPPEEAGPYQCATLREARSVFERAYLLRKLDEFAWNVSLTAAQVGLERSHLHRKMKALGIREREETLDAHESPPNDAEARKRGTGE</sequence>
<dbReference type="GO" id="GO:0043565">
    <property type="term" value="F:sequence-specific DNA binding"/>
    <property type="evidence" value="ECO:0007669"/>
    <property type="project" value="InterPro"/>
</dbReference>
<keyword evidence="4" id="KW-0902">Two-component regulatory system</keyword>
<dbReference type="Gene3D" id="3.40.50.300">
    <property type="entry name" value="P-loop containing nucleotide triphosphate hydrolases"/>
    <property type="match status" value="1"/>
</dbReference>
<feature type="modified residue" description="4-aspartylphosphate" evidence="8">
    <location>
        <position position="53"/>
    </location>
</feature>
<evidence type="ECO:0000256" key="1">
    <source>
        <dbReference type="ARBA" id="ARBA00022553"/>
    </source>
</evidence>
<dbReference type="Pfam" id="PF00158">
    <property type="entry name" value="Sigma54_activat"/>
    <property type="match status" value="1"/>
</dbReference>
<name>A0LJL7_SYNFM</name>
<dbReference type="OrthoDB" id="9814761at2"/>
<dbReference type="InterPro" id="IPR001789">
    <property type="entry name" value="Sig_transdc_resp-reg_receiver"/>
</dbReference>
<keyword evidence="7" id="KW-0804">Transcription</keyword>
<dbReference type="PROSITE" id="PS50045">
    <property type="entry name" value="SIGMA54_INTERACT_4"/>
    <property type="match status" value="1"/>
</dbReference>
<dbReference type="Pfam" id="PF02954">
    <property type="entry name" value="HTH_8"/>
    <property type="match status" value="1"/>
</dbReference>
<evidence type="ECO:0000259" key="11">
    <source>
        <dbReference type="PROSITE" id="PS50110"/>
    </source>
</evidence>
<feature type="region of interest" description="Disordered" evidence="9">
    <location>
        <begin position="452"/>
        <end position="476"/>
    </location>
</feature>
<evidence type="ECO:0000256" key="3">
    <source>
        <dbReference type="ARBA" id="ARBA00022840"/>
    </source>
</evidence>
<dbReference type="CDD" id="cd00009">
    <property type="entry name" value="AAA"/>
    <property type="match status" value="1"/>
</dbReference>
<evidence type="ECO:0000256" key="8">
    <source>
        <dbReference type="PROSITE-ProRule" id="PRU00169"/>
    </source>
</evidence>
<dbReference type="PROSITE" id="PS50110">
    <property type="entry name" value="RESPONSE_REGULATORY"/>
    <property type="match status" value="1"/>
</dbReference>
<evidence type="ECO:0000256" key="2">
    <source>
        <dbReference type="ARBA" id="ARBA00022741"/>
    </source>
</evidence>
<keyword evidence="5" id="KW-0805">Transcription regulation</keyword>
<dbReference type="PANTHER" id="PTHR32071:SF17">
    <property type="entry name" value="TRANSCRIPTIONAL REGULATOR (NTRC FAMILY)"/>
    <property type="match status" value="1"/>
</dbReference>
<dbReference type="CDD" id="cd17550">
    <property type="entry name" value="REC_NtrX-like"/>
    <property type="match status" value="1"/>
</dbReference>
<accession>A0LJL7</accession>